<sequence>GDEKRRSERTAEMLGERGLGREGKKEKVAERHMFQGYEKRERGREEDVACWSEESQIYGMRAEGRRHDFMVSPERLITRPPGAGVRGSPGQTRVWKTDLSTGQVAFSCGGNLDDIGQQEKSWGKSYKTRGKTIYCKVLNGSVDRSVTAKLFLLKAWQRSCFGIHGGLVGQWQELWRGNGRSPGSDGCRASSSRRSDFRGCMRTRRVHGYLLWGVRREL</sequence>
<dbReference type="AlphaFoldDB" id="A0A9N7TI91"/>
<reference evidence="2" key="1">
    <citation type="submission" date="2020-03" db="EMBL/GenBank/DDBJ databases">
        <authorList>
            <person name="Weist P."/>
        </authorList>
    </citation>
    <scope>NUCLEOTIDE SEQUENCE</scope>
</reference>
<name>A0A9N7TI91_PLEPL</name>
<evidence type="ECO:0000313" key="3">
    <source>
        <dbReference type="Proteomes" id="UP001153269"/>
    </source>
</evidence>
<gene>
    <name evidence="2" type="ORF">PLEPLA_LOCUS231</name>
</gene>
<proteinExistence type="predicted"/>
<organism evidence="2 3">
    <name type="scientific">Pleuronectes platessa</name>
    <name type="common">European plaice</name>
    <dbReference type="NCBI Taxonomy" id="8262"/>
    <lineage>
        <taxon>Eukaryota</taxon>
        <taxon>Metazoa</taxon>
        <taxon>Chordata</taxon>
        <taxon>Craniata</taxon>
        <taxon>Vertebrata</taxon>
        <taxon>Euteleostomi</taxon>
        <taxon>Actinopterygii</taxon>
        <taxon>Neopterygii</taxon>
        <taxon>Teleostei</taxon>
        <taxon>Neoteleostei</taxon>
        <taxon>Acanthomorphata</taxon>
        <taxon>Carangaria</taxon>
        <taxon>Pleuronectiformes</taxon>
        <taxon>Pleuronectoidei</taxon>
        <taxon>Pleuronectidae</taxon>
        <taxon>Pleuronectes</taxon>
    </lineage>
</organism>
<dbReference type="EMBL" id="CADEAL010000005">
    <property type="protein sequence ID" value="CAB1412539.1"/>
    <property type="molecule type" value="Genomic_DNA"/>
</dbReference>
<dbReference type="Proteomes" id="UP001153269">
    <property type="component" value="Unassembled WGS sequence"/>
</dbReference>
<feature type="non-terminal residue" evidence="2">
    <location>
        <position position="218"/>
    </location>
</feature>
<accession>A0A9N7TI91</accession>
<evidence type="ECO:0000256" key="1">
    <source>
        <dbReference type="SAM" id="MobiDB-lite"/>
    </source>
</evidence>
<keyword evidence="3" id="KW-1185">Reference proteome</keyword>
<evidence type="ECO:0000313" key="2">
    <source>
        <dbReference type="EMBL" id="CAB1412539.1"/>
    </source>
</evidence>
<feature type="region of interest" description="Disordered" evidence="1">
    <location>
        <begin position="1"/>
        <end position="26"/>
    </location>
</feature>
<comment type="caution">
    <text evidence="2">The sequence shown here is derived from an EMBL/GenBank/DDBJ whole genome shotgun (WGS) entry which is preliminary data.</text>
</comment>
<protein>
    <submittedName>
        <fullName evidence="2">Uncharacterized protein</fullName>
    </submittedName>
</protein>